<sequence>MSDVFAIDVGSGTQDILISDYRLSKPAVKLVMPAPTQLFASRIRKSRKDVFCDGYVMGGGAITGALRAHTEKHRVVMTPEAARTVRDDLEQVKERGIEIGDESDMKGSYLKLTLMDVDMTAWEAGLAMLNYTLPKDIVVAVAVQDHGVAPKGMSDREFRFEHIGKKVRKGATFKDFIFTKKTNKFSRVSAVIQSLKDQGYENVLVMDTKIAGIYGGLYGEKLPAIVMDVGNGHTTAASIAEDGTIVGIFEHHTASLTPAKMRLYLEKLAEGTLTNEEIFEDEGHGAYVKEPVKPVSIIATGPRRDLALKTKLPIKFASPLDDVYMVGPVGMIRAYQALKA</sequence>
<proteinExistence type="predicted"/>
<dbReference type="PIRSF" id="PIRSF029129">
    <property type="entry name" value="DUF1786_pyruvate_format-lyase"/>
    <property type="match status" value="1"/>
</dbReference>
<dbReference type="PATRIC" id="fig|351160.9.peg.2258"/>
<dbReference type="Pfam" id="PF08735">
    <property type="entry name" value="DUF1786"/>
    <property type="match status" value="1"/>
</dbReference>
<reference evidence="1 2" key="1">
    <citation type="journal article" date="2006" name="Science">
        <title>Genome of rice cluster I archaea -- the key methane producers in the rice rhizosphere.</title>
        <authorList>
            <person name="Erkel C."/>
            <person name="Kube M."/>
            <person name="Reinhardt R."/>
            <person name="Liesack W."/>
        </authorList>
    </citation>
    <scope>NUCLEOTIDE SEQUENCE [LARGE SCALE GENOMIC DNA]</scope>
    <source>
        <strain evidence="2">DSM 22066 / NBRC 105507 / MRE50</strain>
    </source>
</reference>
<dbReference type="eggNOG" id="arCOG04365">
    <property type="taxonomic scope" value="Archaea"/>
</dbReference>
<accession>Q0W6L6</accession>
<keyword evidence="2" id="KW-1185">Reference proteome</keyword>
<organism evidence="1 2">
    <name type="scientific">Methanocella arvoryzae (strain DSM 22066 / NBRC 105507 / MRE50)</name>
    <dbReference type="NCBI Taxonomy" id="351160"/>
    <lineage>
        <taxon>Archaea</taxon>
        <taxon>Methanobacteriati</taxon>
        <taxon>Methanobacteriota</taxon>
        <taxon>Stenosarchaea group</taxon>
        <taxon>Methanomicrobia</taxon>
        <taxon>Methanocellales</taxon>
        <taxon>Methanocellaceae</taxon>
        <taxon>Methanocella</taxon>
    </lineage>
</organism>
<name>Q0W6L6_METAR</name>
<dbReference type="Proteomes" id="UP000000663">
    <property type="component" value="Chromosome"/>
</dbReference>
<protein>
    <recommendedName>
        <fullName evidence="3">Pyruvate formate-lyase activating enzyme</fullName>
    </recommendedName>
</protein>
<dbReference type="STRING" id="351160.RCIX570"/>
<evidence type="ECO:0008006" key="3">
    <source>
        <dbReference type="Google" id="ProtNLM"/>
    </source>
</evidence>
<dbReference type="EMBL" id="AM114193">
    <property type="protein sequence ID" value="CAJ35977.1"/>
    <property type="molecule type" value="Genomic_DNA"/>
</dbReference>
<dbReference type="AlphaFoldDB" id="Q0W6L6"/>
<dbReference type="RefSeq" id="WP_012036528.1">
    <property type="nucleotide sequence ID" value="NC_009464.1"/>
</dbReference>
<dbReference type="KEGG" id="rci:RCIX570"/>
<dbReference type="GeneID" id="5144441"/>
<dbReference type="InterPro" id="IPR014846">
    <property type="entry name" value="DUF1786_pyruvate_format-lyase"/>
</dbReference>
<evidence type="ECO:0000313" key="2">
    <source>
        <dbReference type="Proteomes" id="UP000000663"/>
    </source>
</evidence>
<evidence type="ECO:0000313" key="1">
    <source>
        <dbReference type="EMBL" id="CAJ35977.1"/>
    </source>
</evidence>
<gene>
    <name evidence="1" type="ORF">RCIX570</name>
</gene>